<organism evidence="2 3">
    <name type="scientific">Cotesia glomerata</name>
    <name type="common">Lepidopteran parasitic wasp</name>
    <name type="synonym">Apanteles glomeratus</name>
    <dbReference type="NCBI Taxonomy" id="32391"/>
    <lineage>
        <taxon>Eukaryota</taxon>
        <taxon>Metazoa</taxon>
        <taxon>Ecdysozoa</taxon>
        <taxon>Arthropoda</taxon>
        <taxon>Hexapoda</taxon>
        <taxon>Insecta</taxon>
        <taxon>Pterygota</taxon>
        <taxon>Neoptera</taxon>
        <taxon>Endopterygota</taxon>
        <taxon>Hymenoptera</taxon>
        <taxon>Apocrita</taxon>
        <taxon>Ichneumonoidea</taxon>
        <taxon>Braconidae</taxon>
        <taxon>Microgastrinae</taxon>
        <taxon>Cotesia</taxon>
    </lineage>
</organism>
<accession>A0AAV7ISN4</accession>
<keyword evidence="1" id="KW-0812">Transmembrane</keyword>
<evidence type="ECO:0000256" key="1">
    <source>
        <dbReference type="SAM" id="Phobius"/>
    </source>
</evidence>
<evidence type="ECO:0000313" key="3">
    <source>
        <dbReference type="Proteomes" id="UP000826195"/>
    </source>
</evidence>
<protein>
    <submittedName>
        <fullName evidence="2">Uncharacterized protein</fullName>
    </submittedName>
</protein>
<comment type="caution">
    <text evidence="2">The sequence shown here is derived from an EMBL/GenBank/DDBJ whole genome shotgun (WGS) entry which is preliminary data.</text>
</comment>
<gene>
    <name evidence="2" type="ORF">KQX54_001795</name>
</gene>
<feature type="transmembrane region" description="Helical" evidence="1">
    <location>
        <begin position="24"/>
        <end position="43"/>
    </location>
</feature>
<keyword evidence="3" id="KW-1185">Reference proteome</keyword>
<name>A0AAV7ISN4_COTGL</name>
<dbReference type="Proteomes" id="UP000826195">
    <property type="component" value="Unassembled WGS sequence"/>
</dbReference>
<reference evidence="2 3" key="1">
    <citation type="journal article" date="2021" name="J. Hered.">
        <title>A chromosome-level genome assembly of the parasitoid wasp, Cotesia glomerata (Hymenoptera: Braconidae).</title>
        <authorList>
            <person name="Pinto B.J."/>
            <person name="Weis J.J."/>
            <person name="Gamble T."/>
            <person name="Ode P.J."/>
            <person name="Paul R."/>
            <person name="Zaspel J.M."/>
        </authorList>
    </citation>
    <scope>NUCLEOTIDE SEQUENCE [LARGE SCALE GENOMIC DNA]</scope>
    <source>
        <strain evidence="2">CgM1</strain>
    </source>
</reference>
<keyword evidence="1" id="KW-0472">Membrane</keyword>
<evidence type="ECO:0000313" key="2">
    <source>
        <dbReference type="EMBL" id="KAH0560137.1"/>
    </source>
</evidence>
<sequence>MLIPEKVVKVGTSWDRIKLYYNRHPVICGYAALSSAIFCVVMYNQYHVDKRMQCVAKYRRNYTVLRPDDPQTAMIKTKRIGLDY</sequence>
<keyword evidence="1" id="KW-1133">Transmembrane helix</keyword>
<dbReference type="AlphaFoldDB" id="A0AAV7ISN4"/>
<dbReference type="EMBL" id="JAHXZJ010000374">
    <property type="protein sequence ID" value="KAH0560137.1"/>
    <property type="molecule type" value="Genomic_DNA"/>
</dbReference>
<proteinExistence type="predicted"/>